<reference evidence="2 3" key="1">
    <citation type="submission" date="2021-04" db="EMBL/GenBank/DDBJ databases">
        <title>Whole genome sequence of Jiella sp. KSK16Y-1.</title>
        <authorList>
            <person name="Tuo L."/>
        </authorList>
    </citation>
    <scope>NUCLEOTIDE SEQUENCE [LARGE SCALE GENOMIC DNA]</scope>
    <source>
        <strain evidence="2 3">KSK16Y-1</strain>
    </source>
</reference>
<dbReference type="EMBL" id="JAGJCF010000001">
    <property type="protein sequence ID" value="MBP0614267.1"/>
    <property type="molecule type" value="Genomic_DNA"/>
</dbReference>
<dbReference type="Proteomes" id="UP000678276">
    <property type="component" value="Unassembled WGS sequence"/>
</dbReference>
<keyword evidence="3" id="KW-1185">Reference proteome</keyword>
<organism evidence="2 3">
    <name type="scientific">Jiella mangrovi</name>
    <dbReference type="NCBI Taxonomy" id="2821407"/>
    <lineage>
        <taxon>Bacteria</taxon>
        <taxon>Pseudomonadati</taxon>
        <taxon>Pseudomonadota</taxon>
        <taxon>Alphaproteobacteria</taxon>
        <taxon>Hyphomicrobiales</taxon>
        <taxon>Aurantimonadaceae</taxon>
        <taxon>Jiella</taxon>
    </lineage>
</organism>
<evidence type="ECO:0008006" key="4">
    <source>
        <dbReference type="Google" id="ProtNLM"/>
    </source>
</evidence>
<proteinExistence type="predicted"/>
<sequence>MTKDTLQFRSRRERENEIDLVRNYRDIGHPAIAAASQAARKAVPAPAMARRAEDQTLIAAE</sequence>
<evidence type="ECO:0000313" key="3">
    <source>
        <dbReference type="Proteomes" id="UP000678276"/>
    </source>
</evidence>
<dbReference type="RefSeq" id="WP_209592684.1">
    <property type="nucleotide sequence ID" value="NZ_JAGJCF010000001.1"/>
</dbReference>
<feature type="compositionally biased region" description="Low complexity" evidence="1">
    <location>
        <begin position="40"/>
        <end position="49"/>
    </location>
</feature>
<evidence type="ECO:0000256" key="1">
    <source>
        <dbReference type="SAM" id="MobiDB-lite"/>
    </source>
</evidence>
<feature type="region of interest" description="Disordered" evidence="1">
    <location>
        <begin position="40"/>
        <end position="61"/>
    </location>
</feature>
<gene>
    <name evidence="2" type="ORF">J6595_01525</name>
</gene>
<comment type="caution">
    <text evidence="2">The sequence shown here is derived from an EMBL/GenBank/DDBJ whole genome shotgun (WGS) entry which is preliminary data.</text>
</comment>
<protein>
    <recommendedName>
        <fullName evidence="4">Transcriptional regulator</fullName>
    </recommendedName>
</protein>
<evidence type="ECO:0000313" key="2">
    <source>
        <dbReference type="EMBL" id="MBP0614267.1"/>
    </source>
</evidence>
<name>A0ABS4BBY3_9HYPH</name>
<accession>A0ABS4BBY3</accession>